<feature type="compositionally biased region" description="Basic and acidic residues" evidence="1">
    <location>
        <begin position="135"/>
        <end position="150"/>
    </location>
</feature>
<evidence type="ECO:0000313" key="5">
    <source>
        <dbReference type="Proteomes" id="UP000648722"/>
    </source>
</evidence>
<keyword evidence="2" id="KW-0472">Membrane</keyword>
<feature type="compositionally biased region" description="Basic and acidic residues" evidence="1">
    <location>
        <begin position="169"/>
        <end position="186"/>
    </location>
</feature>
<dbReference type="Proteomes" id="UP000648722">
    <property type="component" value="Unassembled WGS sequence"/>
</dbReference>
<keyword evidence="2" id="KW-1133">Transmembrane helix</keyword>
<protein>
    <submittedName>
        <fullName evidence="4">Sporulation protein</fullName>
    </submittedName>
</protein>
<sequence>MPSRDRNSTDYDPDAYDTFDARDDGQGRRGPILLLAAAIVLVLFLGVVWSAYNLGVRERNTAPILTADSQPWRTAPEDPGGFETPGQDIEAYALRERDSSGVDTVEIDPAVRPGPEEPAASEPQRPALTVETEDSDRLSQPREEAPREEAPAQSEPLAGDTPPPAPETRQPEERPAEERQPAREQTRPALPAASASGNFVVQIAAFRTIEEAEEAWIAFVTRFPDLASGRSPSIVEANLGARGIYHRLRIAAFETRDDASRYCQTLSSRGQDCLVAAR</sequence>
<dbReference type="EMBL" id="BMFS01000017">
    <property type="protein sequence ID" value="GGH08536.1"/>
    <property type="molecule type" value="Genomic_DNA"/>
</dbReference>
<feature type="region of interest" description="Disordered" evidence="1">
    <location>
        <begin position="67"/>
        <end position="86"/>
    </location>
</feature>
<dbReference type="InterPro" id="IPR036680">
    <property type="entry name" value="SPOR-like_sf"/>
</dbReference>
<organism evidence="4 5">
    <name type="scientific">Glycocaulis albus</name>
    <dbReference type="NCBI Taxonomy" id="1382801"/>
    <lineage>
        <taxon>Bacteria</taxon>
        <taxon>Pseudomonadati</taxon>
        <taxon>Pseudomonadota</taxon>
        <taxon>Alphaproteobacteria</taxon>
        <taxon>Maricaulales</taxon>
        <taxon>Maricaulaceae</taxon>
        <taxon>Glycocaulis</taxon>
    </lineage>
</organism>
<dbReference type="SUPFAM" id="SSF110997">
    <property type="entry name" value="Sporulation related repeat"/>
    <property type="match status" value="1"/>
</dbReference>
<evidence type="ECO:0000259" key="3">
    <source>
        <dbReference type="PROSITE" id="PS51724"/>
    </source>
</evidence>
<feature type="region of interest" description="Disordered" evidence="1">
    <location>
        <begin position="96"/>
        <end position="193"/>
    </location>
</feature>
<feature type="domain" description="SPOR" evidence="3">
    <location>
        <begin position="193"/>
        <end position="278"/>
    </location>
</feature>
<keyword evidence="5" id="KW-1185">Reference proteome</keyword>
<evidence type="ECO:0000313" key="4">
    <source>
        <dbReference type="EMBL" id="GGH08536.1"/>
    </source>
</evidence>
<dbReference type="InterPro" id="IPR007730">
    <property type="entry name" value="SPOR-like_dom"/>
</dbReference>
<accession>A0ABQ1Y081</accession>
<reference evidence="5" key="1">
    <citation type="journal article" date="2019" name="Int. J. Syst. Evol. Microbiol.">
        <title>The Global Catalogue of Microorganisms (GCM) 10K type strain sequencing project: providing services to taxonomists for standard genome sequencing and annotation.</title>
        <authorList>
            <consortium name="The Broad Institute Genomics Platform"/>
            <consortium name="The Broad Institute Genome Sequencing Center for Infectious Disease"/>
            <person name="Wu L."/>
            <person name="Ma J."/>
        </authorList>
    </citation>
    <scope>NUCLEOTIDE SEQUENCE [LARGE SCALE GENOMIC DNA]</scope>
    <source>
        <strain evidence="5">CGMCC 1.12766</strain>
    </source>
</reference>
<dbReference type="RefSeq" id="WP_188453093.1">
    <property type="nucleotide sequence ID" value="NZ_BMFS01000017.1"/>
</dbReference>
<keyword evidence="2" id="KW-0812">Transmembrane</keyword>
<comment type="caution">
    <text evidence="4">The sequence shown here is derived from an EMBL/GenBank/DDBJ whole genome shotgun (WGS) entry which is preliminary data.</text>
</comment>
<feature type="transmembrane region" description="Helical" evidence="2">
    <location>
        <begin position="32"/>
        <end position="52"/>
    </location>
</feature>
<dbReference type="Pfam" id="PF05036">
    <property type="entry name" value="SPOR"/>
    <property type="match status" value="1"/>
</dbReference>
<proteinExistence type="predicted"/>
<gene>
    <name evidence="4" type="ORF">GCM10007420_26720</name>
</gene>
<dbReference type="PROSITE" id="PS51724">
    <property type="entry name" value="SPOR"/>
    <property type="match status" value="1"/>
</dbReference>
<dbReference type="Gene3D" id="3.30.70.1070">
    <property type="entry name" value="Sporulation related repeat"/>
    <property type="match status" value="1"/>
</dbReference>
<name>A0ABQ1Y081_9PROT</name>
<evidence type="ECO:0000256" key="1">
    <source>
        <dbReference type="SAM" id="MobiDB-lite"/>
    </source>
</evidence>
<evidence type="ECO:0000256" key="2">
    <source>
        <dbReference type="SAM" id="Phobius"/>
    </source>
</evidence>
<feature type="region of interest" description="Disordered" evidence="1">
    <location>
        <begin position="1"/>
        <end position="23"/>
    </location>
</feature>